<feature type="coiled-coil region" evidence="6">
    <location>
        <begin position="329"/>
        <end position="356"/>
    </location>
</feature>
<dbReference type="EMBL" id="CP032093">
    <property type="protein sequence ID" value="AXY02345.1"/>
    <property type="molecule type" value="Genomic_DNA"/>
</dbReference>
<name>A0ABN5PGH2_9VIBR</name>
<evidence type="ECO:0000256" key="4">
    <source>
        <dbReference type="ARBA" id="ARBA00022989"/>
    </source>
</evidence>
<dbReference type="InterPro" id="IPR032807">
    <property type="entry name" value="GNVR"/>
</dbReference>
<organism evidence="10 11">
    <name type="scientific">Vibrio alfacsensis</name>
    <dbReference type="NCBI Taxonomy" id="1074311"/>
    <lineage>
        <taxon>Bacteria</taxon>
        <taxon>Pseudomonadati</taxon>
        <taxon>Pseudomonadota</taxon>
        <taxon>Gammaproteobacteria</taxon>
        <taxon>Vibrionales</taxon>
        <taxon>Vibrionaceae</taxon>
        <taxon>Vibrio</taxon>
    </lineage>
</organism>
<evidence type="ECO:0000313" key="10">
    <source>
        <dbReference type="EMBL" id="AXY02345.1"/>
    </source>
</evidence>
<evidence type="ECO:0000313" key="11">
    <source>
        <dbReference type="Proteomes" id="UP000262832"/>
    </source>
</evidence>
<dbReference type="Proteomes" id="UP000262832">
    <property type="component" value="Chromosome I"/>
</dbReference>
<dbReference type="PANTHER" id="PTHR32309">
    <property type="entry name" value="TYROSINE-PROTEIN KINASE"/>
    <property type="match status" value="1"/>
</dbReference>
<evidence type="ECO:0000256" key="6">
    <source>
        <dbReference type="SAM" id="Coils"/>
    </source>
</evidence>
<gene>
    <name evidence="10" type="ORF">D1115_07640</name>
</gene>
<evidence type="ECO:0000259" key="8">
    <source>
        <dbReference type="Pfam" id="PF02706"/>
    </source>
</evidence>
<feature type="domain" description="Tyrosine-protein kinase G-rich" evidence="9">
    <location>
        <begin position="365"/>
        <end position="444"/>
    </location>
</feature>
<proteinExistence type="predicted"/>
<dbReference type="InterPro" id="IPR003856">
    <property type="entry name" value="LPS_length_determ_N"/>
</dbReference>
<keyword evidence="5 7" id="KW-0472">Membrane</keyword>
<feature type="domain" description="Polysaccharide chain length determinant N-terminal" evidence="8">
    <location>
        <begin position="8"/>
        <end position="95"/>
    </location>
</feature>
<evidence type="ECO:0000256" key="5">
    <source>
        <dbReference type="ARBA" id="ARBA00023136"/>
    </source>
</evidence>
<dbReference type="PANTHER" id="PTHR32309:SF13">
    <property type="entry name" value="FERRIC ENTEROBACTIN TRANSPORT PROTEIN FEPE"/>
    <property type="match status" value="1"/>
</dbReference>
<evidence type="ECO:0000256" key="3">
    <source>
        <dbReference type="ARBA" id="ARBA00022692"/>
    </source>
</evidence>
<evidence type="ECO:0000256" key="2">
    <source>
        <dbReference type="ARBA" id="ARBA00022475"/>
    </source>
</evidence>
<keyword evidence="4 7" id="KW-1133">Transmembrane helix</keyword>
<feature type="transmembrane region" description="Helical" evidence="7">
    <location>
        <begin position="424"/>
        <end position="448"/>
    </location>
</feature>
<feature type="transmembrane region" description="Helical" evidence="7">
    <location>
        <begin position="20"/>
        <end position="39"/>
    </location>
</feature>
<comment type="subcellular location">
    <subcellularLocation>
        <location evidence="1">Cell membrane</location>
        <topology evidence="1">Multi-pass membrane protein</topology>
    </subcellularLocation>
</comment>
<accession>A0ABN5PGH2</accession>
<sequence>MSELKLRLINIVIAGWRQRWVIALPMLLLPMIAFVASKITPATYKSHTSLLIQETAKMNPFLEDIAVSTMLNDRLNAIQTLLKSRHILGMVASELNLVDEDTSEADKEKVIAHIASHLTVLQMGKDLLKIEYRSESKEDMKPILESVSRHFIEQVLAPERSSIVDSSKFLAQHIDKRLSALQKSEEKLAQYTNEHTALTPELQSQSYARLAMLKQRLAEKQAELSGVERSLGSLDQQLSQTNPVVGRIEDQIIEARSELTLLQAKYTNNHSAVQAKQRDLDRLESERETLLASKQYNLDADQLWDVASSQHLNANNAVQPLLISQLTSLQKERGRYESLKEETNRLNNMILDLELKSHQFGDHVKEIYRLQRDVEMKRQLYEELIQRYEMAQLTGSLGRFEESKRVKIIDRPYTPTRPSNFSTLLFVVSGLVGGFALGVGVAIILELFDSTIRTKSDISAITSVPVLTVLPKFTSPSSQIDSQT</sequence>
<keyword evidence="11" id="KW-1185">Reference proteome</keyword>
<reference evidence="10 11" key="1">
    <citation type="submission" date="2018-08" db="EMBL/GenBank/DDBJ databases">
        <title>Genomic taxonomy of the Vibrionaceae family.</title>
        <authorList>
            <person name="Gomez-Gil B."/>
            <person name="Tanaka M."/>
            <person name="Sawabe T."/>
            <person name="Enciso-Ibarra K."/>
        </authorList>
    </citation>
    <scope>NUCLEOTIDE SEQUENCE [LARGE SCALE GENOMIC DNA]</scope>
    <source>
        <strain evidence="10 11">CAIM 1831</strain>
    </source>
</reference>
<evidence type="ECO:0000256" key="7">
    <source>
        <dbReference type="SAM" id="Phobius"/>
    </source>
</evidence>
<dbReference type="InterPro" id="IPR050445">
    <property type="entry name" value="Bact_polysacc_biosynth/exp"/>
</dbReference>
<dbReference type="Pfam" id="PF02706">
    <property type="entry name" value="Wzz"/>
    <property type="match status" value="1"/>
</dbReference>
<dbReference type="Pfam" id="PF13807">
    <property type="entry name" value="GNVR"/>
    <property type="match status" value="1"/>
</dbReference>
<protein>
    <submittedName>
        <fullName evidence="10">Chain-length determining protein</fullName>
    </submittedName>
</protein>
<dbReference type="RefSeq" id="WP_128812280.1">
    <property type="nucleotide sequence ID" value="NZ_CP032093.1"/>
</dbReference>
<keyword evidence="6" id="KW-0175">Coiled coil</keyword>
<feature type="coiled-coil region" evidence="6">
    <location>
        <begin position="174"/>
        <end position="293"/>
    </location>
</feature>
<evidence type="ECO:0000259" key="9">
    <source>
        <dbReference type="Pfam" id="PF13807"/>
    </source>
</evidence>
<keyword evidence="2" id="KW-1003">Cell membrane</keyword>
<evidence type="ECO:0000256" key="1">
    <source>
        <dbReference type="ARBA" id="ARBA00004651"/>
    </source>
</evidence>
<keyword evidence="3 7" id="KW-0812">Transmembrane</keyword>